<name>A0A0M3HSM9_ASCLU</name>
<evidence type="ECO:0000313" key="1">
    <source>
        <dbReference type="Proteomes" id="UP000036681"/>
    </source>
</evidence>
<keyword evidence="1" id="KW-1185">Reference proteome</keyword>
<reference evidence="2" key="1">
    <citation type="submission" date="2017-02" db="UniProtKB">
        <authorList>
            <consortium name="WormBaseParasite"/>
        </authorList>
    </citation>
    <scope>IDENTIFICATION</scope>
</reference>
<proteinExistence type="predicted"/>
<dbReference type="AlphaFoldDB" id="A0A0M3HSM9"/>
<organism evidence="1 2">
    <name type="scientific">Ascaris lumbricoides</name>
    <name type="common">Giant roundworm</name>
    <dbReference type="NCBI Taxonomy" id="6252"/>
    <lineage>
        <taxon>Eukaryota</taxon>
        <taxon>Metazoa</taxon>
        <taxon>Ecdysozoa</taxon>
        <taxon>Nematoda</taxon>
        <taxon>Chromadorea</taxon>
        <taxon>Rhabditida</taxon>
        <taxon>Spirurina</taxon>
        <taxon>Ascaridomorpha</taxon>
        <taxon>Ascaridoidea</taxon>
        <taxon>Ascarididae</taxon>
        <taxon>Ascaris</taxon>
    </lineage>
</organism>
<dbReference type="Proteomes" id="UP000036681">
    <property type="component" value="Unplaced"/>
</dbReference>
<sequence length="95" mass="10577">MCGPEGAQTCACRADENTPQKSQTLMAKEIDDFFTRSQHVLAHTFHTMNIYTSSRNGLEREKILKQVVCGIILDGQNNSQLPCIIRHLLSGSTVQ</sequence>
<dbReference type="WBParaSite" id="ALUE_0000549901-mRNA-1">
    <property type="protein sequence ID" value="ALUE_0000549901-mRNA-1"/>
    <property type="gene ID" value="ALUE_0000549901"/>
</dbReference>
<accession>A0A0M3HSM9</accession>
<evidence type="ECO:0000313" key="2">
    <source>
        <dbReference type="WBParaSite" id="ALUE_0000549901-mRNA-1"/>
    </source>
</evidence>
<protein>
    <submittedName>
        <fullName evidence="2">Copine domain-containing protein</fullName>
    </submittedName>
</protein>